<keyword evidence="5" id="KW-0804">Transcription</keyword>
<dbReference type="PRINTS" id="PR01590">
    <property type="entry name" value="HTHFIS"/>
</dbReference>
<dbReference type="Gene3D" id="3.30.450.20">
    <property type="entry name" value="PAS domain"/>
    <property type="match status" value="1"/>
</dbReference>
<dbReference type="PANTHER" id="PTHR32071">
    <property type="entry name" value="TRANSCRIPTIONAL REGULATORY PROTEIN"/>
    <property type="match status" value="1"/>
</dbReference>
<evidence type="ECO:0000256" key="3">
    <source>
        <dbReference type="ARBA" id="ARBA00023015"/>
    </source>
</evidence>
<evidence type="ECO:0000256" key="1">
    <source>
        <dbReference type="ARBA" id="ARBA00022741"/>
    </source>
</evidence>
<dbReference type="eggNOG" id="COG3829">
    <property type="taxonomic scope" value="Bacteria"/>
</dbReference>
<evidence type="ECO:0000256" key="4">
    <source>
        <dbReference type="ARBA" id="ARBA00023125"/>
    </source>
</evidence>
<dbReference type="PROSITE" id="PS00675">
    <property type="entry name" value="SIGMA54_INTERACT_1"/>
    <property type="match status" value="1"/>
</dbReference>
<reference evidence="7 8" key="1">
    <citation type="submission" date="2012-01" db="EMBL/GenBank/DDBJ databases">
        <title>Complete sequence of chromosome of Clostridium pasteurianum BC1.</title>
        <authorList>
            <consortium name="US DOE Joint Genome Institute"/>
            <person name="Lucas S."/>
            <person name="Han J."/>
            <person name="Lapidus A."/>
            <person name="Cheng J.-F."/>
            <person name="Goodwin L."/>
            <person name="Pitluck S."/>
            <person name="Peters L."/>
            <person name="Mikhailova N."/>
            <person name="Teshima H."/>
            <person name="Detter J.C."/>
            <person name="Han C."/>
            <person name="Tapia R."/>
            <person name="Land M."/>
            <person name="Hauser L."/>
            <person name="Kyrpides N."/>
            <person name="Ivanova N."/>
            <person name="Pagani I."/>
            <person name="Dunn J."/>
            <person name="Taghavi S."/>
            <person name="Francis A."/>
            <person name="van der Lelie D."/>
            <person name="Woyke T."/>
        </authorList>
    </citation>
    <scope>NUCLEOTIDE SEQUENCE [LARGE SCALE GENOMIC DNA]</scope>
    <source>
        <strain evidence="7 8">BC1</strain>
    </source>
</reference>
<keyword evidence="3" id="KW-0805">Transcription regulation</keyword>
<dbReference type="Pfam" id="PF02954">
    <property type="entry name" value="HTH_8"/>
    <property type="match status" value="1"/>
</dbReference>
<dbReference type="Gene3D" id="1.10.10.60">
    <property type="entry name" value="Homeodomain-like"/>
    <property type="match status" value="1"/>
</dbReference>
<gene>
    <name evidence="7" type="ORF">Clopa_1482</name>
</gene>
<dbReference type="KEGG" id="cpas:Clopa_1482"/>
<dbReference type="SMART" id="SM00382">
    <property type="entry name" value="AAA"/>
    <property type="match status" value="1"/>
</dbReference>
<dbReference type="GO" id="GO:0006355">
    <property type="term" value="P:regulation of DNA-templated transcription"/>
    <property type="evidence" value="ECO:0007669"/>
    <property type="project" value="InterPro"/>
</dbReference>
<dbReference type="InterPro" id="IPR025943">
    <property type="entry name" value="Sigma_54_int_dom_ATP-bd_2"/>
</dbReference>
<dbReference type="Pfam" id="PF00158">
    <property type="entry name" value="Sigma54_activat"/>
    <property type="match status" value="1"/>
</dbReference>
<dbReference type="InterPro" id="IPR025944">
    <property type="entry name" value="Sigma_54_int_dom_CS"/>
</dbReference>
<dbReference type="InterPro" id="IPR003593">
    <property type="entry name" value="AAA+_ATPase"/>
</dbReference>
<dbReference type="Gene3D" id="3.30.1380.20">
    <property type="entry name" value="Trafficking protein particle complex subunit 3"/>
    <property type="match status" value="1"/>
</dbReference>
<dbReference type="InterPro" id="IPR027417">
    <property type="entry name" value="P-loop_NTPase"/>
</dbReference>
<keyword evidence="2" id="KW-0067">ATP-binding</keyword>
<dbReference type="InterPro" id="IPR025662">
    <property type="entry name" value="Sigma_54_int_dom_ATP-bd_1"/>
</dbReference>
<dbReference type="PROSITE" id="PS50045">
    <property type="entry name" value="SIGMA54_INTERACT_4"/>
    <property type="match status" value="1"/>
</dbReference>
<dbReference type="GO" id="GO:0005524">
    <property type="term" value="F:ATP binding"/>
    <property type="evidence" value="ECO:0007669"/>
    <property type="project" value="UniProtKB-KW"/>
</dbReference>
<keyword evidence="4 7" id="KW-0238">DNA-binding</keyword>
<evidence type="ECO:0000313" key="7">
    <source>
        <dbReference type="EMBL" id="AGK96433.1"/>
    </source>
</evidence>
<dbReference type="STRING" id="86416.Clopa_1482"/>
<dbReference type="FunFam" id="3.40.50.300:FF:000006">
    <property type="entry name" value="DNA-binding transcriptional regulator NtrC"/>
    <property type="match status" value="1"/>
</dbReference>
<dbReference type="Proteomes" id="UP000013523">
    <property type="component" value="Chromosome"/>
</dbReference>
<dbReference type="PROSITE" id="PS00688">
    <property type="entry name" value="SIGMA54_INTERACT_3"/>
    <property type="match status" value="1"/>
</dbReference>
<dbReference type="AlphaFoldDB" id="R4K1J1"/>
<organism evidence="7 8">
    <name type="scientific">Clostridium pasteurianum BC1</name>
    <dbReference type="NCBI Taxonomy" id="86416"/>
    <lineage>
        <taxon>Bacteria</taxon>
        <taxon>Bacillati</taxon>
        <taxon>Bacillota</taxon>
        <taxon>Clostridia</taxon>
        <taxon>Eubacteriales</taxon>
        <taxon>Clostridiaceae</taxon>
        <taxon>Clostridium</taxon>
    </lineage>
</organism>
<dbReference type="PROSITE" id="PS00676">
    <property type="entry name" value="SIGMA54_INTERACT_2"/>
    <property type="match status" value="1"/>
</dbReference>
<keyword evidence="1" id="KW-0547">Nucleotide-binding</keyword>
<keyword evidence="8" id="KW-1185">Reference proteome</keyword>
<dbReference type="InterPro" id="IPR024096">
    <property type="entry name" value="NO_sig/Golgi_transp_ligand-bd"/>
</dbReference>
<dbReference type="PATRIC" id="fig|86416.3.peg.1461"/>
<dbReference type="OrthoDB" id="9803970at2"/>
<feature type="domain" description="Sigma-54 factor interaction" evidence="6">
    <location>
        <begin position="338"/>
        <end position="568"/>
    </location>
</feature>
<dbReference type="SUPFAM" id="SSF46689">
    <property type="entry name" value="Homeodomain-like"/>
    <property type="match status" value="1"/>
</dbReference>
<dbReference type="SUPFAM" id="SSF111126">
    <property type="entry name" value="Ligand-binding domain in the NO signalling and Golgi transport"/>
    <property type="match status" value="1"/>
</dbReference>
<dbReference type="InterPro" id="IPR002197">
    <property type="entry name" value="HTH_Fis"/>
</dbReference>
<dbReference type="HOGENOM" id="CLU_000445_8_1_9"/>
<dbReference type="Gene3D" id="1.10.8.60">
    <property type="match status" value="1"/>
</dbReference>
<accession>R4K1J1</accession>
<evidence type="ECO:0000259" key="6">
    <source>
        <dbReference type="PROSITE" id="PS50045"/>
    </source>
</evidence>
<dbReference type="RefSeq" id="WP_015614755.1">
    <property type="nucleotide sequence ID" value="NC_021182.1"/>
</dbReference>
<evidence type="ECO:0000256" key="2">
    <source>
        <dbReference type="ARBA" id="ARBA00022840"/>
    </source>
</evidence>
<evidence type="ECO:0000256" key="5">
    <source>
        <dbReference type="ARBA" id="ARBA00023163"/>
    </source>
</evidence>
<dbReference type="InterPro" id="IPR058031">
    <property type="entry name" value="AAA_lid_NorR"/>
</dbReference>
<dbReference type="PANTHER" id="PTHR32071:SF57">
    <property type="entry name" value="C4-DICARBOXYLATE TRANSPORT TRANSCRIPTIONAL REGULATORY PROTEIN DCTD"/>
    <property type="match status" value="1"/>
</dbReference>
<dbReference type="SUPFAM" id="SSF52540">
    <property type="entry name" value="P-loop containing nucleoside triphosphate hydrolases"/>
    <property type="match status" value="1"/>
</dbReference>
<evidence type="ECO:0000313" key="8">
    <source>
        <dbReference type="Proteomes" id="UP000013523"/>
    </source>
</evidence>
<proteinExistence type="predicted"/>
<dbReference type="CDD" id="cd00009">
    <property type="entry name" value="AAA"/>
    <property type="match status" value="1"/>
</dbReference>
<dbReference type="Pfam" id="PF25601">
    <property type="entry name" value="AAA_lid_14"/>
    <property type="match status" value="1"/>
</dbReference>
<sequence>MKKITTIAKSNNLESNLKSLVNILNSKNEVKIVGEKLYYNTGKNIGTRLNIKDYDMLVTKISELGIGEARVNLISEEKIIIQLYECFTCKDMKYTNNPVCFFEGGILAGAVSNICGKNMDAIEVSCNALGDSYCEFELTKRYALPNTSSDNSELIKKDTNILNLTLHSLKLVQNYNKIEHTTTQMYNLNKQLNKNLQNALEINNFNKTMLDSMTNCLALIDKNGVVIKINKQYKAFLNIDYYKIEKKSVKSLGWTSKYREVLSSGNPSIWQEIINGNCYIIFESPVNNESEGVLRQLIPLESDFIKLLLDKMSFLEKEMKYYKHKSMGLSSKYDDTDLIGHSDKMKEIRVYINKVAKTDATVLLRGESGTGKSKFAKVIHNESLRQNKPFVYIDCSTIPKGFFEAELFGYEDGAFTGAKKNGKPGKIEAADGGTVFLDEIAEIPLETQSKLLRLLQEKEFERVGGINTKKLNIRIISATNQNLEKMVSICTFRKDLYYRLNVINITLPSLCDRFEEIPSLVTKILSDFCKEANIDIKEVEEDGISQLIHYNWPGNIRELENFVQRLIINSDNSKITKNDIIKELNSVKKLNLSSINASEDINIVEKELIVNTLKKYNYNKTIAAQVLGITRQTLYNKVKRYNIDT</sequence>
<dbReference type="GO" id="GO:0043565">
    <property type="term" value="F:sequence-specific DNA binding"/>
    <property type="evidence" value="ECO:0007669"/>
    <property type="project" value="InterPro"/>
</dbReference>
<dbReference type="InterPro" id="IPR002078">
    <property type="entry name" value="Sigma_54_int"/>
</dbReference>
<dbReference type="SMART" id="SM00989">
    <property type="entry name" value="V4R"/>
    <property type="match status" value="1"/>
</dbReference>
<dbReference type="Gene3D" id="3.40.50.300">
    <property type="entry name" value="P-loop containing nucleotide triphosphate hydrolases"/>
    <property type="match status" value="1"/>
</dbReference>
<protein>
    <submittedName>
        <fullName evidence="7">Transcriptional regulator containing PAS, AAA-type ATPase, and DNA-binding domains</fullName>
    </submittedName>
</protein>
<name>R4K1J1_CLOPA</name>
<dbReference type="Pfam" id="PF02830">
    <property type="entry name" value="V4R"/>
    <property type="match status" value="1"/>
</dbReference>
<dbReference type="InterPro" id="IPR009057">
    <property type="entry name" value="Homeodomain-like_sf"/>
</dbReference>
<dbReference type="InterPro" id="IPR004096">
    <property type="entry name" value="V4R"/>
</dbReference>
<dbReference type="EMBL" id="CP003261">
    <property type="protein sequence ID" value="AGK96433.1"/>
    <property type="molecule type" value="Genomic_DNA"/>
</dbReference>